<feature type="compositionally biased region" description="Low complexity" evidence="1">
    <location>
        <begin position="10"/>
        <end position="43"/>
    </location>
</feature>
<feature type="region of interest" description="Disordered" evidence="1">
    <location>
        <begin position="333"/>
        <end position="370"/>
    </location>
</feature>
<dbReference type="AlphaFoldDB" id="A0A1B9H2E3"/>
<evidence type="ECO:0000313" key="3">
    <source>
        <dbReference type="Proteomes" id="UP000092666"/>
    </source>
</evidence>
<evidence type="ECO:0000256" key="1">
    <source>
        <dbReference type="SAM" id="MobiDB-lite"/>
    </source>
</evidence>
<dbReference type="Proteomes" id="UP000092666">
    <property type="component" value="Unassembled WGS sequence"/>
</dbReference>
<feature type="compositionally biased region" description="Polar residues" evidence="1">
    <location>
        <begin position="147"/>
        <end position="162"/>
    </location>
</feature>
<organism evidence="2 3">
    <name type="scientific">Kwoniella heveanensis BCC8398</name>
    <dbReference type="NCBI Taxonomy" id="1296120"/>
    <lineage>
        <taxon>Eukaryota</taxon>
        <taxon>Fungi</taxon>
        <taxon>Dikarya</taxon>
        <taxon>Basidiomycota</taxon>
        <taxon>Agaricomycotina</taxon>
        <taxon>Tremellomycetes</taxon>
        <taxon>Tremellales</taxon>
        <taxon>Cryptococcaceae</taxon>
        <taxon>Kwoniella</taxon>
    </lineage>
</organism>
<accession>A0A1B9H2E3</accession>
<feature type="compositionally biased region" description="Low complexity" evidence="1">
    <location>
        <begin position="210"/>
        <end position="236"/>
    </location>
</feature>
<feature type="compositionally biased region" description="Low complexity" evidence="1">
    <location>
        <begin position="258"/>
        <end position="278"/>
    </location>
</feature>
<dbReference type="OrthoDB" id="2565389at2759"/>
<dbReference type="EMBL" id="KV700122">
    <property type="protein sequence ID" value="OCF37440.1"/>
    <property type="molecule type" value="Genomic_DNA"/>
</dbReference>
<sequence>MSDPAYNLIPAASSSSPSSCMPASPSSSRPHSPSTSTSMSSPRQPIKLRLMLAAQPKLWKPKGQKRSREEDPIDGTSWSGFAAQTQGTVEADVQERTTVGIKFKKQKHHEGTHNRTCLDSDEGEKYTAQPSSSGRMFSFNFAVGQHNPASTQSNAVASSSKMTMDVDTRSSTPTNETPVAKRPRSHSTSSSIVGLLVSDDEAPASPVDVTTSPTLSIASLSSAPSSTNNNSKNSHPPHVPSPLASSRITGVPLELPPAFASSGSGVKASSSGAAGSSATTREIEMLTPGPSPLVEGNPMTQLAKARAKFLAEVEALGTEMNNVFKLGYGRALGRGVSGSRGPSRLSVDVAKKGSEASQQEAKSKDMEIDG</sequence>
<name>A0A1B9H2E3_9TREE</name>
<gene>
    <name evidence="2" type="ORF">I316_00562</name>
</gene>
<evidence type="ECO:0000313" key="2">
    <source>
        <dbReference type="EMBL" id="OCF37440.1"/>
    </source>
</evidence>
<feature type="compositionally biased region" description="Basic and acidic residues" evidence="1">
    <location>
        <begin position="109"/>
        <end position="118"/>
    </location>
</feature>
<feature type="region of interest" description="Disordered" evidence="1">
    <location>
        <begin position="147"/>
        <end position="297"/>
    </location>
</feature>
<protein>
    <submittedName>
        <fullName evidence="2">Uncharacterized protein</fullName>
    </submittedName>
</protein>
<reference evidence="2 3" key="1">
    <citation type="submission" date="2013-07" db="EMBL/GenBank/DDBJ databases">
        <title>The Genome Sequence of Cryptococcus heveanensis BCC8398.</title>
        <authorList>
            <consortium name="The Broad Institute Genome Sequencing Platform"/>
            <person name="Cuomo C."/>
            <person name="Litvintseva A."/>
            <person name="Chen Y."/>
            <person name="Heitman J."/>
            <person name="Sun S."/>
            <person name="Springer D."/>
            <person name="Dromer F."/>
            <person name="Young S.K."/>
            <person name="Zeng Q."/>
            <person name="Gargeya S."/>
            <person name="Fitzgerald M."/>
            <person name="Abouelleil A."/>
            <person name="Alvarado L."/>
            <person name="Berlin A.M."/>
            <person name="Chapman S.B."/>
            <person name="Dewar J."/>
            <person name="Goldberg J."/>
            <person name="Griggs A."/>
            <person name="Gujja S."/>
            <person name="Hansen M."/>
            <person name="Howarth C."/>
            <person name="Imamovic A."/>
            <person name="Larimer J."/>
            <person name="McCowan C."/>
            <person name="Murphy C."/>
            <person name="Pearson M."/>
            <person name="Priest M."/>
            <person name="Roberts A."/>
            <person name="Saif S."/>
            <person name="Shea T."/>
            <person name="Sykes S."/>
            <person name="Wortman J."/>
            <person name="Nusbaum C."/>
            <person name="Birren B."/>
        </authorList>
    </citation>
    <scope>NUCLEOTIDE SEQUENCE [LARGE SCALE GENOMIC DNA]</scope>
    <source>
        <strain evidence="2 3">BCC8398</strain>
    </source>
</reference>
<feature type="compositionally biased region" description="Basic and acidic residues" evidence="1">
    <location>
        <begin position="361"/>
        <end position="370"/>
    </location>
</feature>
<keyword evidence="3" id="KW-1185">Reference proteome</keyword>
<feature type="compositionally biased region" description="Polar residues" evidence="1">
    <location>
        <begin position="76"/>
        <end position="88"/>
    </location>
</feature>
<proteinExistence type="predicted"/>
<reference evidence="3" key="2">
    <citation type="submission" date="2013-12" db="EMBL/GenBank/DDBJ databases">
        <title>Evolution of pathogenesis and genome organization in the Tremellales.</title>
        <authorList>
            <person name="Cuomo C."/>
            <person name="Litvintseva A."/>
            <person name="Heitman J."/>
            <person name="Chen Y."/>
            <person name="Sun S."/>
            <person name="Springer D."/>
            <person name="Dromer F."/>
            <person name="Young S."/>
            <person name="Zeng Q."/>
            <person name="Chapman S."/>
            <person name="Gujja S."/>
            <person name="Saif S."/>
            <person name="Birren B."/>
        </authorList>
    </citation>
    <scope>NUCLEOTIDE SEQUENCE [LARGE SCALE GENOMIC DNA]</scope>
    <source>
        <strain evidence="3">BCC8398</strain>
    </source>
</reference>
<feature type="region of interest" description="Disordered" evidence="1">
    <location>
        <begin position="1"/>
        <end position="131"/>
    </location>
</feature>